<dbReference type="InterPro" id="IPR010134">
    <property type="entry name" value="PHA_reg_PhaR"/>
</dbReference>
<dbReference type="KEGG" id="bgoe:IFJ75_18865"/>
<proteinExistence type="predicted"/>
<dbReference type="NCBIfam" id="TIGR01848">
    <property type="entry name" value="PHA_reg_PhaR"/>
    <property type="match status" value="1"/>
</dbReference>
<dbReference type="AlphaFoldDB" id="A0A975C3K1"/>
<gene>
    <name evidence="4" type="primary">phaR</name>
    <name evidence="4" type="ORF">IFJ75_18865</name>
</gene>
<feature type="domain" description="PHB accumulation regulatory" evidence="2">
    <location>
        <begin position="82"/>
        <end position="121"/>
    </location>
</feature>
<feature type="compositionally biased region" description="Low complexity" evidence="1">
    <location>
        <begin position="171"/>
        <end position="185"/>
    </location>
</feature>
<organism evidence="4 5">
    <name type="scientific">Brevundimonas goettingensis</name>
    <dbReference type="NCBI Taxonomy" id="2774190"/>
    <lineage>
        <taxon>Bacteria</taxon>
        <taxon>Pseudomonadati</taxon>
        <taxon>Pseudomonadota</taxon>
        <taxon>Alphaproteobacteria</taxon>
        <taxon>Caulobacterales</taxon>
        <taxon>Caulobacteraceae</taxon>
        <taxon>Brevundimonas</taxon>
    </lineage>
</organism>
<dbReference type="GO" id="GO:0006355">
    <property type="term" value="P:regulation of DNA-templated transcription"/>
    <property type="evidence" value="ECO:0007669"/>
    <property type="project" value="InterPro"/>
</dbReference>
<evidence type="ECO:0000259" key="3">
    <source>
        <dbReference type="Pfam" id="PF07879"/>
    </source>
</evidence>
<feature type="compositionally biased region" description="Basic and acidic residues" evidence="1">
    <location>
        <begin position="191"/>
        <end position="204"/>
    </location>
</feature>
<dbReference type="RefSeq" id="WP_207870335.1">
    <property type="nucleotide sequence ID" value="NZ_CP062222.1"/>
</dbReference>
<evidence type="ECO:0000313" key="5">
    <source>
        <dbReference type="Proteomes" id="UP000663918"/>
    </source>
</evidence>
<dbReference type="InterPro" id="IPR012909">
    <property type="entry name" value="PHA_DNA-bd_N"/>
</dbReference>
<keyword evidence="5" id="KW-1185">Reference proteome</keyword>
<reference evidence="4" key="1">
    <citation type="submission" date="2020-09" db="EMBL/GenBank/DDBJ databases">
        <title>Brevundimonas sp. LVF2 isolated from a puddle in Goettingen, Germany.</title>
        <authorList>
            <person name="Friedrich I."/>
            <person name="Klassen A."/>
            <person name="Hannes N."/>
            <person name="Schneider D."/>
            <person name="Hertel R."/>
            <person name="Daniel R."/>
        </authorList>
    </citation>
    <scope>NUCLEOTIDE SEQUENCE</scope>
    <source>
        <strain evidence="4">LVF2</strain>
    </source>
</reference>
<sequence length="220" mass="24359">MADDKPQTGKTRAGDVVVIKKYANRRLYNTSTSAYVTLEDLAKMVRDGVEFVVFDAKTNEELTRQILTQIIFEEESRGEALLPVQFLRQLIGFYGGQMQGVLPSYLEMSLETFSRQQEQYRAQVAKAFSGGPTGNLMEEAVKQNMAIFQNAMKMFPAFSGAYGARAEPEAPKAASEAAPSTSPEPANDPLADMRRQMDEMRAQIERISTPPKTSKGAKGE</sequence>
<dbReference type="Pfam" id="PF07879">
    <property type="entry name" value="PHB_acc_N"/>
    <property type="match status" value="1"/>
</dbReference>
<protein>
    <submittedName>
        <fullName evidence="4">Polyhydroxyalkanoate synthesis repressor PhaR</fullName>
    </submittedName>
</protein>
<dbReference type="InterPro" id="IPR007897">
    <property type="entry name" value="PHB_accumulat"/>
</dbReference>
<dbReference type="Proteomes" id="UP000663918">
    <property type="component" value="Chromosome"/>
</dbReference>
<name>A0A975C3K1_9CAUL</name>
<evidence type="ECO:0000256" key="1">
    <source>
        <dbReference type="SAM" id="MobiDB-lite"/>
    </source>
</evidence>
<accession>A0A975C3K1</accession>
<feature type="domain" description="PHA accumulation regulator DNA-binding N-terminal" evidence="3">
    <location>
        <begin position="18"/>
        <end position="78"/>
    </location>
</feature>
<evidence type="ECO:0000313" key="4">
    <source>
        <dbReference type="EMBL" id="QTC91230.1"/>
    </source>
</evidence>
<dbReference type="EMBL" id="CP062222">
    <property type="protein sequence ID" value="QTC91230.1"/>
    <property type="molecule type" value="Genomic_DNA"/>
</dbReference>
<dbReference type="Pfam" id="PF05233">
    <property type="entry name" value="PHB_acc"/>
    <property type="match status" value="1"/>
</dbReference>
<evidence type="ECO:0000259" key="2">
    <source>
        <dbReference type="Pfam" id="PF05233"/>
    </source>
</evidence>
<feature type="region of interest" description="Disordered" evidence="1">
    <location>
        <begin position="166"/>
        <end position="220"/>
    </location>
</feature>